<organism evidence="3 4">
    <name type="scientific">Mytilus coruscus</name>
    <name type="common">Sea mussel</name>
    <dbReference type="NCBI Taxonomy" id="42192"/>
    <lineage>
        <taxon>Eukaryota</taxon>
        <taxon>Metazoa</taxon>
        <taxon>Spiralia</taxon>
        <taxon>Lophotrochozoa</taxon>
        <taxon>Mollusca</taxon>
        <taxon>Bivalvia</taxon>
        <taxon>Autobranchia</taxon>
        <taxon>Pteriomorphia</taxon>
        <taxon>Mytilida</taxon>
        <taxon>Mytiloidea</taxon>
        <taxon>Mytilidae</taxon>
        <taxon>Mytilinae</taxon>
        <taxon>Mytilus</taxon>
    </lineage>
</organism>
<keyword evidence="1" id="KW-1133">Transmembrane helix</keyword>
<feature type="signal peptide" evidence="2">
    <location>
        <begin position="1"/>
        <end position="25"/>
    </location>
</feature>
<keyword evidence="2" id="KW-0732">Signal</keyword>
<gene>
    <name evidence="3" type="ORF">MCOR_45674</name>
</gene>
<proteinExistence type="predicted"/>
<keyword evidence="1" id="KW-0812">Transmembrane</keyword>
<accession>A0A6J8DX70</accession>
<evidence type="ECO:0000313" key="3">
    <source>
        <dbReference type="EMBL" id="CAC5412687.1"/>
    </source>
</evidence>
<keyword evidence="4" id="KW-1185">Reference proteome</keyword>
<dbReference type="EMBL" id="CACVKT020008081">
    <property type="protein sequence ID" value="CAC5412687.1"/>
    <property type="molecule type" value="Genomic_DNA"/>
</dbReference>
<evidence type="ECO:0000256" key="2">
    <source>
        <dbReference type="SAM" id="SignalP"/>
    </source>
</evidence>
<dbReference type="Proteomes" id="UP000507470">
    <property type="component" value="Unassembled WGS sequence"/>
</dbReference>
<keyword evidence="1" id="KW-0472">Membrane</keyword>
<feature type="transmembrane region" description="Helical" evidence="1">
    <location>
        <begin position="319"/>
        <end position="342"/>
    </location>
</feature>
<reference evidence="3 4" key="1">
    <citation type="submission" date="2020-06" db="EMBL/GenBank/DDBJ databases">
        <authorList>
            <person name="Li R."/>
            <person name="Bekaert M."/>
        </authorList>
    </citation>
    <scope>NUCLEOTIDE SEQUENCE [LARGE SCALE GENOMIC DNA]</scope>
    <source>
        <strain evidence="4">wild</strain>
    </source>
</reference>
<protein>
    <submittedName>
        <fullName evidence="3">Uncharacterized protein</fullName>
    </submittedName>
</protein>
<feature type="chain" id="PRO_5026939759" evidence="2">
    <location>
        <begin position="26"/>
        <end position="507"/>
    </location>
</feature>
<dbReference type="PROSITE" id="PS50231">
    <property type="entry name" value="RICIN_B_LECTIN"/>
    <property type="match status" value="1"/>
</dbReference>
<dbReference type="OrthoDB" id="6121294at2759"/>
<sequence length="507" mass="56842">MILRIKSSWIFVYLWLMHIKGECHAFELQRYPNGITAIGANDECSTSGLENDPLVLTKITKLHGQEFWTGLGIYTQLTDWIEMLGCFRLSKKPSTVYNVSSPGLCQRECSKGYFGFNKETITCSCLSSTEIKLANGTNLSSCVTKTDKAVLVYKTYNGTIQTSSVENGLCTTLTCTHPHAVVKDASCEGNYNIKGLCEDGMQSTLNKLWGLPQNQTSENCRNQDKLLLHSNACEQLTEDLTSRAWTNVFREKIEEEQTLGERTAIPKFCLSATISDKGEHVFKKRRQNCSTKLEWFVCKNDSTTVENTYPTDVATDSKYGAIIGGSVGVIFVLLIGVTVILCKIRQIGLFKHDTSAKTTNVVFTKSVNGEETNFEVQTQLHVNQGYGLVYQTKEKNSKTNDSYTQVQKVKSMEDTYTERANGEYDHLHNFGGRKPKAGENTYDSNAGVRNPNDPTYDTATSFTGPGVDMYNTYDHSFTNMKTYSDYDVSDSRMQIDRTNYDVHDQAC</sequence>
<dbReference type="AlphaFoldDB" id="A0A6J8DX70"/>
<evidence type="ECO:0000313" key="4">
    <source>
        <dbReference type="Proteomes" id="UP000507470"/>
    </source>
</evidence>
<evidence type="ECO:0000256" key="1">
    <source>
        <dbReference type="SAM" id="Phobius"/>
    </source>
</evidence>
<name>A0A6J8DX70_MYTCO</name>